<evidence type="ECO:0000313" key="2">
    <source>
        <dbReference type="Proteomes" id="UP001497623"/>
    </source>
</evidence>
<accession>A0AAV2Q1C5</accession>
<comment type="caution">
    <text evidence="1">The sequence shown here is derived from an EMBL/GenBank/DDBJ whole genome shotgun (WGS) entry which is preliminary data.</text>
</comment>
<reference evidence="1 2" key="1">
    <citation type="submission" date="2024-05" db="EMBL/GenBank/DDBJ databases">
        <authorList>
            <person name="Wallberg A."/>
        </authorList>
    </citation>
    <scope>NUCLEOTIDE SEQUENCE [LARGE SCALE GENOMIC DNA]</scope>
</reference>
<dbReference type="EMBL" id="CAXKWB010003196">
    <property type="protein sequence ID" value="CAL4068527.1"/>
    <property type="molecule type" value="Genomic_DNA"/>
</dbReference>
<dbReference type="AlphaFoldDB" id="A0AAV2Q1C5"/>
<evidence type="ECO:0000313" key="1">
    <source>
        <dbReference type="EMBL" id="CAL4068527.1"/>
    </source>
</evidence>
<keyword evidence="2" id="KW-1185">Reference proteome</keyword>
<proteinExistence type="predicted"/>
<name>A0AAV2Q1C5_MEGNR</name>
<organism evidence="1 2">
    <name type="scientific">Meganyctiphanes norvegica</name>
    <name type="common">Northern krill</name>
    <name type="synonym">Thysanopoda norvegica</name>
    <dbReference type="NCBI Taxonomy" id="48144"/>
    <lineage>
        <taxon>Eukaryota</taxon>
        <taxon>Metazoa</taxon>
        <taxon>Ecdysozoa</taxon>
        <taxon>Arthropoda</taxon>
        <taxon>Crustacea</taxon>
        <taxon>Multicrustacea</taxon>
        <taxon>Malacostraca</taxon>
        <taxon>Eumalacostraca</taxon>
        <taxon>Eucarida</taxon>
        <taxon>Euphausiacea</taxon>
        <taxon>Euphausiidae</taxon>
        <taxon>Meganyctiphanes</taxon>
    </lineage>
</organism>
<dbReference type="Proteomes" id="UP001497623">
    <property type="component" value="Unassembled WGS sequence"/>
</dbReference>
<sequence length="538" mass="61540">MAGLIRGPWQLGRQTIHPALQRSAAATVTTSATRTSYAKHRYVGACGGLDSQNRHRSTPSYQQQQQQQQLRFQHSEALIGSPDYRLLRLAEREEVHVEQWMQNYTRLGMSISTVNSKVPLSADLFHSALKHTANKVPCLRLAIKEVFGKLWVAEVDNMDIDFKMIKHRKIDKVLEHIKDEGVNNYPWSVWVMPAQKDEPCPIPEMGEAFPHQYNLILKQNVFMDGYSMARTLRCIVECLEDLVTGKPIDDRSPIGRYSRGDELLGRKVDIKKALKNDPDRLEREKEWLMSTFKSPLLYEAFPMPSNVENVTTKHIVKKVETDLLNAFHSKCKSIGVSISSGLLEVFNAATVEMVQDAGVRQEGYQLVVGHYVNMRRYLLANPKDVLGSFIGKMHQSMHCSANTRKDFWENAKDIHENFHALIKQDGPTMEECVRDMVFPPIDPDEFVQTTPTKDERDYAFSNLMDLTPTLFNNGKYVQHTNIVAVNYNHNYTHPILYEFQTYHGFSHLTGNYDTSKLTDDTANELMDRIMGVLRSVSS</sequence>
<protein>
    <submittedName>
        <fullName evidence="1">Uncharacterized protein</fullName>
    </submittedName>
</protein>
<gene>
    <name evidence="1" type="ORF">MNOR_LOCUS7329</name>
</gene>